<name>A0A840UH92_9FIRM</name>
<comment type="caution">
    <text evidence="4">The sequence shown here is derived from an EMBL/GenBank/DDBJ whole genome shotgun (WGS) entry which is preliminary data.</text>
</comment>
<evidence type="ECO:0000256" key="2">
    <source>
        <dbReference type="ARBA" id="ARBA00024764"/>
    </source>
</evidence>
<evidence type="ECO:0000313" key="5">
    <source>
        <dbReference type="Proteomes" id="UP000559117"/>
    </source>
</evidence>
<dbReference type="SUPFAM" id="SSF88659">
    <property type="entry name" value="Sigma3 and sigma4 domains of RNA polymerase sigma factors"/>
    <property type="match status" value="1"/>
</dbReference>
<accession>A0A840UH92</accession>
<comment type="similarity">
    <text evidence="1 3">Belongs to the UPF0122 family.</text>
</comment>
<dbReference type="NCBIfam" id="NF045758">
    <property type="entry name" value="YlxM"/>
    <property type="match status" value="1"/>
</dbReference>
<proteinExistence type="inferred from homology"/>
<keyword evidence="5" id="KW-1185">Reference proteome</keyword>
<dbReference type="Pfam" id="PF04297">
    <property type="entry name" value="UPF0122"/>
    <property type="match status" value="1"/>
</dbReference>
<dbReference type="Proteomes" id="UP000559117">
    <property type="component" value="Unassembled WGS sequence"/>
</dbReference>
<evidence type="ECO:0000256" key="1">
    <source>
        <dbReference type="ARBA" id="ARBA00008720"/>
    </source>
</evidence>
<reference evidence="4 5" key="1">
    <citation type="submission" date="2020-08" db="EMBL/GenBank/DDBJ databases">
        <title>Genomic Encyclopedia of Type Strains, Phase IV (KMG-IV): sequencing the most valuable type-strain genomes for metagenomic binning, comparative biology and taxonomic classification.</title>
        <authorList>
            <person name="Goeker M."/>
        </authorList>
    </citation>
    <scope>NUCLEOTIDE SEQUENCE [LARGE SCALE GENOMIC DNA]</scope>
    <source>
        <strain evidence="4 5">DSM 24661</strain>
    </source>
</reference>
<gene>
    <name evidence="4" type="ORF">HNR32_001635</name>
</gene>
<evidence type="ECO:0000313" key="4">
    <source>
        <dbReference type="EMBL" id="MBB5336486.1"/>
    </source>
</evidence>
<dbReference type="InterPro" id="IPR013324">
    <property type="entry name" value="RNA_pol_sigma_r3/r4-like"/>
</dbReference>
<dbReference type="InterPro" id="IPR007394">
    <property type="entry name" value="UPF0122"/>
</dbReference>
<dbReference type="RefSeq" id="WP_183861464.1">
    <property type="nucleotide sequence ID" value="NZ_JACHFH010000018.1"/>
</dbReference>
<dbReference type="HAMAP" id="MF_00245">
    <property type="entry name" value="UPF0122"/>
    <property type="match status" value="1"/>
</dbReference>
<sequence length="114" mass="13236">MIDNFLRLSTLFDFYGALLTKKQQDCLKMHLYEDWSLSEIAAALDISRQAAYDMIHRCTATLEKYESKLQLINKSKKRQTSLNSILTDVNTLQSAISNKRLHIIEDKLRELLNS</sequence>
<dbReference type="PANTHER" id="PTHR40083">
    <property type="entry name" value="UPF0122 PROTEIN CBO2450/CLC_2298"/>
    <property type="match status" value="1"/>
</dbReference>
<dbReference type="Gene3D" id="1.10.10.10">
    <property type="entry name" value="Winged helix-like DNA-binding domain superfamily/Winged helix DNA-binding domain"/>
    <property type="match status" value="1"/>
</dbReference>
<evidence type="ECO:0000256" key="3">
    <source>
        <dbReference type="HAMAP-Rule" id="MF_00245"/>
    </source>
</evidence>
<dbReference type="EMBL" id="JACHFH010000018">
    <property type="protein sequence ID" value="MBB5336486.1"/>
    <property type="molecule type" value="Genomic_DNA"/>
</dbReference>
<dbReference type="InterPro" id="IPR054831">
    <property type="entry name" value="UPF0122_fam_protein"/>
</dbReference>
<dbReference type="AlphaFoldDB" id="A0A840UH92"/>
<dbReference type="InterPro" id="IPR036388">
    <property type="entry name" value="WH-like_DNA-bd_sf"/>
</dbReference>
<comment type="function">
    <text evidence="2 3">Might take part in the signal recognition particle (SRP) pathway. This is inferred from the conservation of its genetic proximity to ftsY/ffh. May be a regulatory protein.</text>
</comment>
<protein>
    <recommendedName>
        <fullName evidence="3">UPF0122 protein HNR32_001635</fullName>
    </recommendedName>
</protein>
<dbReference type="PANTHER" id="PTHR40083:SF1">
    <property type="entry name" value="UPF0122 PROTEIN YLXM"/>
    <property type="match status" value="1"/>
</dbReference>
<organism evidence="4 5">
    <name type="scientific">Pectinatus brassicae</name>
    <dbReference type="NCBI Taxonomy" id="862415"/>
    <lineage>
        <taxon>Bacteria</taxon>
        <taxon>Bacillati</taxon>
        <taxon>Bacillota</taxon>
        <taxon>Negativicutes</taxon>
        <taxon>Selenomonadales</taxon>
        <taxon>Selenomonadaceae</taxon>
        <taxon>Pectinatus</taxon>
    </lineage>
</organism>